<comment type="caution">
    <text evidence="2">The sequence shown here is derived from an EMBL/GenBank/DDBJ whole genome shotgun (WGS) entry which is preliminary data.</text>
</comment>
<evidence type="ECO:0000313" key="3">
    <source>
        <dbReference type="Proteomes" id="UP000777560"/>
    </source>
</evidence>
<organism evidence="2 3">
    <name type="scientific">Apilactobacillus micheneri</name>
    <dbReference type="NCBI Taxonomy" id="1899430"/>
    <lineage>
        <taxon>Bacteria</taxon>
        <taxon>Bacillati</taxon>
        <taxon>Bacillota</taxon>
        <taxon>Bacilli</taxon>
        <taxon>Lactobacillales</taxon>
        <taxon>Lactobacillaceae</taxon>
        <taxon>Apilactobacillus</taxon>
    </lineage>
</organism>
<protein>
    <submittedName>
        <fullName evidence="2">XRE family transcriptional regulator</fullName>
    </submittedName>
</protein>
<evidence type="ECO:0000313" key="2">
    <source>
        <dbReference type="EMBL" id="TPR24480.1"/>
    </source>
</evidence>
<reference evidence="2 3" key="1">
    <citation type="submission" date="2018-08" db="EMBL/GenBank/DDBJ databases">
        <title>Comparative genomics of wild bee and flower associated Lactobacillus reveals potential adaptation to the bee host.</title>
        <authorList>
            <person name="Vuong H.Q."/>
            <person name="Mcfrederick Q.S."/>
        </authorList>
    </citation>
    <scope>NUCLEOTIDE SEQUENCE [LARGE SCALE GENOMIC DNA]</scope>
    <source>
        <strain evidence="2 3">HV_13</strain>
    </source>
</reference>
<dbReference type="Proteomes" id="UP000777560">
    <property type="component" value="Unassembled WGS sequence"/>
</dbReference>
<sequence length="253" mass="29732">MINEKKKSTKNNLKLIMENNNWTSDYVSKMSGLDPKTIDSIKNDMYSIISSNSLMSITDNLHININDLIESSEILEKSMYKLDKTNFNESLPSTLYKYTGIHFKIFPYDHLCVSVYSKYLRKLHFKGNFRINEDNKFNITLNIIDFDFFVSKNYTKISIKEFINNVIEALEEYSKNLGIKKIIYNIDSHVRNLQGYKNDIVFYQNTDDLVLDALFHNKYINCKYDNKDILINNINELFVKLGDDFIATLNKKL</sequence>
<dbReference type="InterPro" id="IPR001387">
    <property type="entry name" value="Cro/C1-type_HTH"/>
</dbReference>
<feature type="domain" description="HTH cro/C1-type" evidence="1">
    <location>
        <begin position="13"/>
        <end position="68"/>
    </location>
</feature>
<dbReference type="Pfam" id="PF13443">
    <property type="entry name" value="HTH_26"/>
    <property type="match status" value="1"/>
</dbReference>
<dbReference type="PROSITE" id="PS50943">
    <property type="entry name" value="HTH_CROC1"/>
    <property type="match status" value="1"/>
</dbReference>
<dbReference type="SUPFAM" id="SSF47413">
    <property type="entry name" value="lambda repressor-like DNA-binding domains"/>
    <property type="match status" value="1"/>
</dbReference>
<proteinExistence type="predicted"/>
<evidence type="ECO:0000259" key="1">
    <source>
        <dbReference type="PROSITE" id="PS50943"/>
    </source>
</evidence>
<name>A0ABY2YWV0_9LACO</name>
<dbReference type="Gene3D" id="1.10.260.40">
    <property type="entry name" value="lambda repressor-like DNA-binding domains"/>
    <property type="match status" value="1"/>
</dbReference>
<gene>
    <name evidence="2" type="ORF">DY114_04155</name>
</gene>
<dbReference type="InterPro" id="IPR010982">
    <property type="entry name" value="Lambda_DNA-bd_dom_sf"/>
</dbReference>
<accession>A0ABY2YWV0</accession>
<keyword evidence="3" id="KW-1185">Reference proteome</keyword>
<dbReference type="RefSeq" id="WP_140925911.1">
    <property type="nucleotide sequence ID" value="NZ_QUAU01000003.1"/>
</dbReference>
<dbReference type="EMBL" id="QUAV01000003">
    <property type="protein sequence ID" value="TPR24480.1"/>
    <property type="molecule type" value="Genomic_DNA"/>
</dbReference>